<evidence type="ECO:0000313" key="4">
    <source>
        <dbReference type="Proteomes" id="UP000006050"/>
    </source>
</evidence>
<dbReference type="InterPro" id="IPR055377">
    <property type="entry name" value="GH3_M"/>
</dbReference>
<dbReference type="RefSeq" id="WP_014773912.1">
    <property type="nucleotide sequence ID" value="NC_018010.1"/>
</dbReference>
<feature type="domain" description="GH3 C-terminal" evidence="2">
    <location>
        <begin position="387"/>
        <end position="493"/>
    </location>
</feature>
<organism evidence="3 4">
    <name type="scientific">Belliella baltica (strain DSM 15883 / CIP 108006 / LMG 21964 / BA134)</name>
    <dbReference type="NCBI Taxonomy" id="866536"/>
    <lineage>
        <taxon>Bacteria</taxon>
        <taxon>Pseudomonadati</taxon>
        <taxon>Bacteroidota</taxon>
        <taxon>Cytophagia</taxon>
        <taxon>Cytophagales</taxon>
        <taxon>Cyclobacteriaceae</taxon>
        <taxon>Belliella</taxon>
    </lineage>
</organism>
<dbReference type="Pfam" id="PF23572">
    <property type="entry name" value="GH3_C"/>
    <property type="match status" value="1"/>
</dbReference>
<accession>I3Z9Q9</accession>
<dbReference type="HOGENOM" id="CLU_016249_4_0_10"/>
<evidence type="ECO:0000259" key="1">
    <source>
        <dbReference type="Pfam" id="PF23571"/>
    </source>
</evidence>
<dbReference type="STRING" id="866536.Belba_3475"/>
<dbReference type="InterPro" id="IPR055378">
    <property type="entry name" value="GH3_C"/>
</dbReference>
<dbReference type="AlphaFoldDB" id="I3Z9Q9"/>
<dbReference type="KEGG" id="bbd:Belba_3475"/>
<dbReference type="Pfam" id="PF23571">
    <property type="entry name" value="GH3_M"/>
    <property type="match status" value="1"/>
</dbReference>
<proteinExistence type="predicted"/>
<protein>
    <submittedName>
        <fullName evidence="3">GH3 auxin-responsive promoter-binding protein</fullName>
    </submittedName>
</protein>
<dbReference type="GO" id="GO:0016881">
    <property type="term" value="F:acid-amino acid ligase activity"/>
    <property type="evidence" value="ECO:0007669"/>
    <property type="project" value="TreeGrafter"/>
</dbReference>
<gene>
    <name evidence="3" type="ordered locus">Belba_3475</name>
</gene>
<dbReference type="eggNOG" id="COG0365">
    <property type="taxonomic scope" value="Bacteria"/>
</dbReference>
<dbReference type="InterPro" id="IPR004993">
    <property type="entry name" value="GH3"/>
</dbReference>
<dbReference type="Proteomes" id="UP000006050">
    <property type="component" value="Chromosome"/>
</dbReference>
<feature type="domain" description="GH3 middle" evidence="1">
    <location>
        <begin position="295"/>
        <end position="361"/>
    </location>
</feature>
<name>I3Z9Q9_BELBD</name>
<evidence type="ECO:0000259" key="2">
    <source>
        <dbReference type="Pfam" id="PF23572"/>
    </source>
</evidence>
<dbReference type="OrthoDB" id="5678283at2"/>
<dbReference type="PANTHER" id="PTHR31901:SF9">
    <property type="entry name" value="GH3 DOMAIN-CONTAINING PROTEIN"/>
    <property type="match status" value="1"/>
</dbReference>
<dbReference type="GO" id="GO:0005737">
    <property type="term" value="C:cytoplasm"/>
    <property type="evidence" value="ECO:0007669"/>
    <property type="project" value="TreeGrafter"/>
</dbReference>
<dbReference type="Pfam" id="PF03321">
    <property type="entry name" value="GH3"/>
    <property type="match status" value="1"/>
</dbReference>
<dbReference type="PANTHER" id="PTHR31901">
    <property type="entry name" value="GH3 DOMAIN-CONTAINING PROTEIN"/>
    <property type="match status" value="1"/>
</dbReference>
<dbReference type="PATRIC" id="fig|866536.3.peg.3598"/>
<sequence>MAIIGEIIKKSVETLDKIFSNTNPQEAQEKVLEELLSRAKDTAFGKYYQFEQIRKSKNIREGFANEVPFHDYDQLKEKWWQKVIDGGQDITWPGKVKFFAVSSGTTSTKKHIPVTEDMMQSIRRGGMQQIKGIADFDLPAEFFEKEILMFGSSTNLKEVNGHFEGEISGISASQIPFWFEGFYRPGKEISSIDDWDLRVEELAKESVNWDIGAISGIPSWIELMLKKVIEFHDVETIHDIWPNFQVYTSGGVAFEPYRKSFEKLCGREIVIIDTYLASEGYIATQIRKETDAMALMTNNGIYFEFIPFIPENMEEDGSINQNAKSIKIEDVEEGIDYVLVISTVSGAWRYMIGDTIAFTNKEKAEIKITGRTKHFLNVVGSQLSVNQMNKVMERLSEEFDCQIKEFTVSAVLEENDYSHKWYLGLDAKKKLDEKEIAERLDKILKENNKNYKVARNKALKRVEVKLITDELFRKWTEETKQKGGQVKIPRVMKGKDFKDWENYVSKNG</sequence>
<keyword evidence="4" id="KW-1185">Reference proteome</keyword>
<reference evidence="4" key="1">
    <citation type="submission" date="2012-06" db="EMBL/GenBank/DDBJ databases">
        <title>The complete genome of Belliella baltica DSM 15883.</title>
        <authorList>
            <person name="Lucas S."/>
            <person name="Copeland A."/>
            <person name="Lapidus A."/>
            <person name="Goodwin L."/>
            <person name="Pitluck S."/>
            <person name="Peters L."/>
            <person name="Mikhailova N."/>
            <person name="Davenport K."/>
            <person name="Kyrpides N."/>
            <person name="Mavromatis K."/>
            <person name="Pagani I."/>
            <person name="Ivanova N."/>
            <person name="Ovchinnikova G."/>
            <person name="Zeytun A."/>
            <person name="Detter J.C."/>
            <person name="Han C."/>
            <person name="Land M."/>
            <person name="Hauser L."/>
            <person name="Markowitz V."/>
            <person name="Cheng J.-F."/>
            <person name="Hugenholtz P."/>
            <person name="Woyke T."/>
            <person name="Wu D."/>
            <person name="Tindall B."/>
            <person name="Pomrenke H."/>
            <person name="Brambilla E."/>
            <person name="Klenk H.-P."/>
            <person name="Eisen J.A."/>
        </authorList>
    </citation>
    <scope>NUCLEOTIDE SEQUENCE [LARGE SCALE GENOMIC DNA]</scope>
    <source>
        <strain evidence="4">DSM 15883 / CIP 108006 / LMG 21964 / BA134</strain>
    </source>
</reference>
<dbReference type="EMBL" id="CP003281">
    <property type="protein sequence ID" value="AFL85977.1"/>
    <property type="molecule type" value="Genomic_DNA"/>
</dbReference>
<evidence type="ECO:0000313" key="3">
    <source>
        <dbReference type="EMBL" id="AFL85977.1"/>
    </source>
</evidence>